<feature type="transmembrane region" description="Helical" evidence="1">
    <location>
        <begin position="21"/>
        <end position="40"/>
    </location>
</feature>
<feature type="transmembrane region" description="Helical" evidence="1">
    <location>
        <begin position="60"/>
        <end position="77"/>
    </location>
</feature>
<proteinExistence type="predicted"/>
<evidence type="ECO:0000313" key="2">
    <source>
        <dbReference type="EMBL" id="ASU32706.1"/>
    </source>
</evidence>
<accession>A0A223NSB7</accession>
<organism evidence="2 3">
    <name type="scientific">Mucilaginibacter xinganensis</name>
    <dbReference type="NCBI Taxonomy" id="1234841"/>
    <lineage>
        <taxon>Bacteria</taxon>
        <taxon>Pseudomonadati</taxon>
        <taxon>Bacteroidota</taxon>
        <taxon>Sphingobacteriia</taxon>
        <taxon>Sphingobacteriales</taxon>
        <taxon>Sphingobacteriaceae</taxon>
        <taxon>Mucilaginibacter</taxon>
    </lineage>
</organism>
<dbReference type="Proteomes" id="UP000215002">
    <property type="component" value="Chromosome"/>
</dbReference>
<dbReference type="AlphaFoldDB" id="A0A223NSB7"/>
<gene>
    <name evidence="2" type="ORF">MuYL_0806</name>
</gene>
<sequence>MTKYQQANGTSIEVYFFKYRRFITILSIVLLLYFPFDIYLSPAFIPGHTYQTIGHWLNDSIIYLVVPIGLLVYLQRLRKAHVAEADR</sequence>
<evidence type="ECO:0000256" key="1">
    <source>
        <dbReference type="SAM" id="Phobius"/>
    </source>
</evidence>
<dbReference type="RefSeq" id="WP_094569261.1">
    <property type="nucleotide sequence ID" value="NZ_CP022743.1"/>
</dbReference>
<reference evidence="2 3" key="1">
    <citation type="submission" date="2017-08" db="EMBL/GenBank/DDBJ databases">
        <title>Complete genome sequence of Mucilaginibacter sp. strain BJC16-A31.</title>
        <authorList>
            <consortium name="Henan University of Science and Technology"/>
            <person name="You X."/>
        </authorList>
    </citation>
    <scope>NUCLEOTIDE SEQUENCE [LARGE SCALE GENOMIC DNA]</scope>
    <source>
        <strain evidence="2 3">BJC16-A31</strain>
    </source>
</reference>
<keyword evidence="1" id="KW-0812">Transmembrane</keyword>
<protein>
    <submittedName>
        <fullName evidence="2">Uncharacterized protein</fullName>
    </submittedName>
</protein>
<keyword evidence="1" id="KW-0472">Membrane</keyword>
<keyword evidence="1" id="KW-1133">Transmembrane helix</keyword>
<evidence type="ECO:0000313" key="3">
    <source>
        <dbReference type="Proteomes" id="UP000215002"/>
    </source>
</evidence>
<dbReference type="KEGG" id="muc:MuYL_0806"/>
<name>A0A223NSB7_9SPHI</name>
<dbReference type="EMBL" id="CP022743">
    <property type="protein sequence ID" value="ASU32706.1"/>
    <property type="molecule type" value="Genomic_DNA"/>
</dbReference>
<keyword evidence="3" id="KW-1185">Reference proteome</keyword>